<feature type="transmembrane region" description="Helical" evidence="21">
    <location>
        <begin position="357"/>
        <end position="373"/>
    </location>
</feature>
<evidence type="ECO:0000256" key="13">
    <source>
        <dbReference type="ARBA" id="ARBA00023098"/>
    </source>
</evidence>
<dbReference type="GO" id="GO:0032934">
    <property type="term" value="F:sterol binding"/>
    <property type="evidence" value="ECO:0007669"/>
    <property type="project" value="InterPro"/>
</dbReference>
<dbReference type="Pfam" id="PF12349">
    <property type="entry name" value="Sterol-sensing"/>
    <property type="match status" value="1"/>
</dbReference>
<keyword evidence="11 21" id="KW-1133">Transmembrane helix</keyword>
<dbReference type="InterPro" id="IPR001680">
    <property type="entry name" value="WD40_rpt"/>
</dbReference>
<dbReference type="SMART" id="SM00320">
    <property type="entry name" value="WD40"/>
    <property type="match status" value="4"/>
</dbReference>
<comment type="subcellular location">
    <subcellularLocation>
        <location evidence="2">Cytoplasmic vesicle</location>
        <location evidence="2">COPII-coated vesicle membrane</location>
        <topology evidence="2">Multi-pass membrane protein</topology>
    </subcellularLocation>
    <subcellularLocation>
        <location evidence="1">Endoplasmic reticulum membrane</location>
        <topology evidence="1">Multi-pass membrane protein</topology>
    </subcellularLocation>
    <subcellularLocation>
        <location evidence="3">Golgi apparatus membrane</location>
        <topology evidence="3">Multi-pass membrane protein</topology>
    </subcellularLocation>
</comment>
<evidence type="ECO:0000256" key="20">
    <source>
        <dbReference type="SAM" id="MobiDB-lite"/>
    </source>
</evidence>
<dbReference type="GO" id="GO:0012507">
    <property type="term" value="C:ER to Golgi transport vesicle membrane"/>
    <property type="evidence" value="ECO:0007669"/>
    <property type="project" value="UniProtKB-SubCell"/>
</dbReference>
<evidence type="ECO:0000256" key="17">
    <source>
        <dbReference type="ARBA" id="ARBA00023180"/>
    </source>
</evidence>
<dbReference type="PANTHER" id="PTHR46378">
    <property type="entry name" value="STEROL REGULATORY ELEMENT-BINDING PROTEIN CLEAVAGE-ACTIVATING PROTEIN"/>
    <property type="match status" value="1"/>
</dbReference>
<comment type="similarity">
    <text evidence="4">Belongs to the WD repeat SCAP family.</text>
</comment>
<evidence type="ECO:0000256" key="3">
    <source>
        <dbReference type="ARBA" id="ARBA00004653"/>
    </source>
</evidence>
<feature type="transmembrane region" description="Helical" evidence="21">
    <location>
        <begin position="469"/>
        <end position="486"/>
    </location>
</feature>
<dbReference type="Proteomes" id="UP000054324">
    <property type="component" value="Unassembled WGS sequence"/>
</dbReference>
<evidence type="ECO:0000256" key="19">
    <source>
        <dbReference type="ARBA" id="ARBA00045958"/>
    </source>
</evidence>
<feature type="compositionally biased region" description="Basic and acidic residues" evidence="20">
    <location>
        <begin position="715"/>
        <end position="727"/>
    </location>
</feature>
<evidence type="ECO:0000256" key="15">
    <source>
        <dbReference type="ARBA" id="ARBA00023136"/>
    </source>
</evidence>
<keyword evidence="24" id="KW-1185">Reference proteome</keyword>
<keyword evidence="14" id="KW-0446">Lipid-binding</keyword>
<evidence type="ECO:0000256" key="4">
    <source>
        <dbReference type="ARBA" id="ARBA00007410"/>
    </source>
</evidence>
<name>A0A074ZQM2_OPIVI</name>
<evidence type="ECO:0000256" key="2">
    <source>
        <dbReference type="ARBA" id="ARBA00004557"/>
    </source>
</evidence>
<dbReference type="PANTHER" id="PTHR46378:SF1">
    <property type="entry name" value="STEROL REGULATORY ELEMENT-BINDING PROTEIN CLEAVAGE-ACTIVATING PROTEIN"/>
    <property type="match status" value="1"/>
</dbReference>
<evidence type="ECO:0000256" key="18">
    <source>
        <dbReference type="ARBA" id="ARBA00023221"/>
    </source>
</evidence>
<dbReference type="GO" id="GO:0008203">
    <property type="term" value="P:cholesterol metabolic process"/>
    <property type="evidence" value="ECO:0007669"/>
    <property type="project" value="UniProtKB-KW"/>
</dbReference>
<feature type="domain" description="SSD" evidence="22">
    <location>
        <begin position="356"/>
        <end position="515"/>
    </location>
</feature>
<dbReference type="PROSITE" id="PS50156">
    <property type="entry name" value="SSD"/>
    <property type="match status" value="1"/>
</dbReference>
<feature type="transmembrane region" description="Helical" evidence="21">
    <location>
        <begin position="492"/>
        <end position="515"/>
    </location>
</feature>
<dbReference type="GO" id="GO:0032933">
    <property type="term" value="P:SREBP signaling pathway"/>
    <property type="evidence" value="ECO:0007669"/>
    <property type="project" value="InterPro"/>
</dbReference>
<protein>
    <recommendedName>
        <fullName evidence="5">Sterol regulatory element-binding protein cleavage-activating protein</fullName>
    </recommendedName>
</protein>
<evidence type="ECO:0000259" key="22">
    <source>
        <dbReference type="PROSITE" id="PS50156"/>
    </source>
</evidence>
<feature type="transmembrane region" description="Helical" evidence="21">
    <location>
        <begin position="385"/>
        <end position="412"/>
    </location>
</feature>
<keyword evidence="13" id="KW-0443">Lipid metabolism</keyword>
<keyword evidence="16" id="KW-1207">Sterol metabolism</keyword>
<evidence type="ECO:0000256" key="5">
    <source>
        <dbReference type="ARBA" id="ARBA00019541"/>
    </source>
</evidence>
<evidence type="ECO:0000313" key="23">
    <source>
        <dbReference type="EMBL" id="KER29436.1"/>
    </source>
</evidence>
<evidence type="ECO:0000256" key="16">
    <source>
        <dbReference type="ARBA" id="ARBA00023166"/>
    </source>
</evidence>
<evidence type="ECO:0000256" key="10">
    <source>
        <dbReference type="ARBA" id="ARBA00022824"/>
    </source>
</evidence>
<evidence type="ECO:0000256" key="6">
    <source>
        <dbReference type="ARBA" id="ARBA00022548"/>
    </source>
</evidence>
<keyword evidence="6" id="KW-0153">Cholesterol metabolism</keyword>
<keyword evidence="7" id="KW-0853">WD repeat</keyword>
<keyword evidence="9" id="KW-0677">Repeat</keyword>
<dbReference type="GO" id="GO:0032936">
    <property type="term" value="C:SREBP-SCAP complex"/>
    <property type="evidence" value="ECO:0007669"/>
    <property type="project" value="TreeGrafter"/>
</dbReference>
<keyword evidence="18" id="KW-0753">Steroid metabolism</keyword>
<dbReference type="GO" id="GO:0045540">
    <property type="term" value="P:regulation of cholesterol biosynthetic process"/>
    <property type="evidence" value="ECO:0007669"/>
    <property type="project" value="TreeGrafter"/>
</dbReference>
<dbReference type="InterPro" id="IPR015943">
    <property type="entry name" value="WD40/YVTN_repeat-like_dom_sf"/>
</dbReference>
<feature type="region of interest" description="Disordered" evidence="20">
    <location>
        <begin position="307"/>
        <end position="332"/>
    </location>
</feature>
<evidence type="ECO:0000256" key="14">
    <source>
        <dbReference type="ARBA" id="ARBA00023121"/>
    </source>
</evidence>
<dbReference type="Gene3D" id="2.130.10.10">
    <property type="entry name" value="YVTN repeat-like/Quinoprotein amine dehydrogenase"/>
    <property type="match status" value="1"/>
</dbReference>
<organism evidence="23 24">
    <name type="scientific">Opisthorchis viverrini</name>
    <name type="common">Southeast Asian liver fluke</name>
    <dbReference type="NCBI Taxonomy" id="6198"/>
    <lineage>
        <taxon>Eukaryota</taxon>
        <taxon>Metazoa</taxon>
        <taxon>Spiralia</taxon>
        <taxon>Lophotrochozoa</taxon>
        <taxon>Platyhelminthes</taxon>
        <taxon>Trematoda</taxon>
        <taxon>Digenea</taxon>
        <taxon>Opisthorchiida</taxon>
        <taxon>Opisthorchiata</taxon>
        <taxon>Opisthorchiidae</taxon>
        <taxon>Opisthorchis</taxon>
    </lineage>
</organism>
<feature type="region of interest" description="Disordered" evidence="20">
    <location>
        <begin position="694"/>
        <end position="749"/>
    </location>
</feature>
<evidence type="ECO:0000256" key="9">
    <source>
        <dbReference type="ARBA" id="ARBA00022737"/>
    </source>
</evidence>
<dbReference type="SUPFAM" id="SSF50978">
    <property type="entry name" value="WD40 repeat-like"/>
    <property type="match status" value="1"/>
</dbReference>
<dbReference type="InterPro" id="IPR053958">
    <property type="entry name" value="HMGCR/SNAP/NPC1-like_SSD"/>
</dbReference>
<evidence type="ECO:0000256" key="1">
    <source>
        <dbReference type="ARBA" id="ARBA00004477"/>
    </source>
</evidence>
<comment type="function">
    <text evidence="19">Escort protein required for cholesterol as well as lipid homeostasis. Regulates export of the SCAP-SREBP complex from the endoplasmic reticulum to the Golgi upon low cholesterol, thereby regulating the processing of sterol regulatory element-binding proteins (SREBPs) SREBF1/SREBP1 and SREBF2/SREBP2. At high sterol concentrations, formation of a ternary complex with INSIG (INSIG1 or INSIG2) leads to mask the ER export signal in SCAP, promoting retention of the complex in the endoplasmic reticulum. Low sterol concentrations trigger release of INSIG, a conformational change in the SSD domain of SCAP, unmasking of the ER export signal, promoting recruitment into COPII-coated vesicles and transport of the SCAP-SREBP to the Golgi: in the Golgi, SREBPs are then processed, releasing the transcription factor fragment of SREBPs from the membrane, its import into the nucleus and up-regulation of LDLR, INSIG1 and the mevalonate pathway. Binds cholesterol via its SSD domain.</text>
</comment>
<dbReference type="STRING" id="6198.A0A074ZQM2"/>
<feature type="compositionally biased region" description="Polar residues" evidence="20">
    <location>
        <begin position="307"/>
        <end position="326"/>
    </location>
</feature>
<keyword evidence="10" id="KW-0256">Endoplasmic reticulum</keyword>
<dbReference type="OrthoDB" id="361494at2759"/>
<evidence type="ECO:0000256" key="7">
    <source>
        <dbReference type="ARBA" id="ARBA00022574"/>
    </source>
</evidence>
<evidence type="ECO:0000313" key="24">
    <source>
        <dbReference type="Proteomes" id="UP000054324"/>
    </source>
</evidence>
<gene>
    <name evidence="23" type="ORF">T265_03904</name>
</gene>
<feature type="transmembrane region" description="Helical" evidence="21">
    <location>
        <begin position="662"/>
        <end position="683"/>
    </location>
</feature>
<dbReference type="GeneID" id="20318091"/>
<evidence type="ECO:0000256" key="21">
    <source>
        <dbReference type="SAM" id="Phobius"/>
    </source>
</evidence>
<keyword evidence="12" id="KW-0333">Golgi apparatus</keyword>
<dbReference type="InterPro" id="IPR057041">
    <property type="entry name" value="SCAP_N"/>
</dbReference>
<dbReference type="KEGG" id="ovi:T265_03904"/>
<evidence type="ECO:0000256" key="12">
    <source>
        <dbReference type="ARBA" id="ARBA00023034"/>
    </source>
</evidence>
<dbReference type="InterPro" id="IPR030225">
    <property type="entry name" value="SCAP"/>
</dbReference>
<reference evidence="23 24" key="1">
    <citation type="submission" date="2013-11" db="EMBL/GenBank/DDBJ databases">
        <title>Opisthorchis viverrini - life in the bile duct.</title>
        <authorList>
            <person name="Young N.D."/>
            <person name="Nagarajan N."/>
            <person name="Lin S.J."/>
            <person name="Korhonen P.K."/>
            <person name="Jex A.R."/>
            <person name="Hall R.S."/>
            <person name="Safavi-Hemami H."/>
            <person name="Kaewkong W."/>
            <person name="Bertrand D."/>
            <person name="Gao S."/>
            <person name="Seet Q."/>
            <person name="Wongkham S."/>
            <person name="Teh B.T."/>
            <person name="Wongkham C."/>
            <person name="Intapan P.M."/>
            <person name="Maleewong W."/>
            <person name="Yang X."/>
            <person name="Hu M."/>
            <person name="Wang Z."/>
            <person name="Hofmann A."/>
            <person name="Sternberg P.W."/>
            <person name="Tan P."/>
            <person name="Wang J."/>
            <person name="Gasser R.B."/>
        </authorList>
    </citation>
    <scope>NUCLEOTIDE SEQUENCE [LARGE SCALE GENOMIC DNA]</scope>
</reference>
<dbReference type="Pfam" id="PF24006">
    <property type="entry name" value="SCAP_N"/>
    <property type="match status" value="1"/>
</dbReference>
<keyword evidence="17" id="KW-0325">Glycoprotein</keyword>
<evidence type="ECO:0000256" key="8">
    <source>
        <dbReference type="ARBA" id="ARBA00022692"/>
    </source>
</evidence>
<sequence>MSARRSQSLSYQSCGQVSSTNNVIDDVFCSGEFKAEDFQDLLQSWVVLCNAPDSNNHLCVSYRYFSLVCATIILPLKHRSFPLTQLPVIKDVPLDHVVLREDEFLAFENSHLFNSGNPNKSLGYCIQIILHSTFAPATSNGCSRPNQLLVNLLQQSAELVRSLREFRSTTTLASSRVQSFEDACFQVEDRVVTELESTDTIFNMLPTFDCLLLAPSLLWRHQDVEKTLTPGEHLFARLKQAAVGDLRNLFFGMPWKLTGVTRKPVCNEPSTMAFAVTLVLREYDPDFIEKLRDHIVTQFVHNRNSTATVAQQGSTDNPDANHSTLRPNVHDPAGPNTPNVRNVYLVWYRGRSYLSDYAPLILIYLVLLLYIYFSVCKLEMVKSKIALAFSACFTVVASLCMSLGLCITIGLMVPTLSGSEIFPYLVVLIGFENVIVLTKSVVATPVDLPVKYRIAQGLSKESWPLTKQYFTQLVLLCLGFLTFHPTMQEFCLFAMVGVTTDFFLQLFFFVTVLSVDIRRMELSDLSTQYQSVAMLCESKHLLTSHSISTESQDLSSSAPPLPETANNAAQAVFRFRGMNHGIVLPFVRYCIRRTFALCIIIWSWTRFYFAKVFSKVRPKLRPGHKRRVSAAEAAAFLASDDKPTANVPRRLWLLRSWAKHRLVQRIFMLAVAIWLVIFVLYTVDLAQLVDTFHSSPSTSSSVTADDKLGAPVPEQTDRRVSIDEPEPKSVAPEDDSTEGPPSSSSKSSLWDVELGGKFGDLVRAPPWLHPSEATWDHNLLWNYLAFYQWPYLAKHYNLSLSGCHLAILEPIHLKHEVPSYSGAESLQSGAASEALSQYFPYGVPERSFDWNWVSYTALQEFLIQSFNSNRKDNAPSGDSPSDTERSQFLGLPEELLKIVDKLNLRPLSTHVSPGGIAGWTARLWLTASLLKTSFLGCSLVLLVTCLGMICFQELQSKSSTPSQREPVIRVLPLTIPLTDSSERDSKEDLENEVVLFTPDWILACGKHQTSTPQGSVQVAGIVAACGLPKALHLGPPATSVIRLWCTTSGVALPPIHRYSSSAVFVRQNSAVHSKLPAQRRSTVWTMRFLCGGSLLAGCSDGTVERWDCKSAQLSTLFYPDLEAEDTSCLETNSSSSQPRSQHPGGVTVLRVTDEQSFAIGTSRGHVAWFDLCNEQSSTARFPTRQWHIHSRPVMGLKCTMLSNHTGESQTHIRHWILISGSEDGRVCFYSTSTGECLYQVSLDSAAILSFDFSKLMLAVSYASGNLYAVSFGLYAQSPTDSASFSLSLDMIGDPIHLARDRKHSTTNHTRSTPHAHSGSVGLHWYSMSNALRLIDSDGLQRPCVKAFRLVTCELDSTVAIWNLDPPSLLRTFRLNLSTIRPGDPLLTFENRVIFGDQCRIYAPVYQLPPPNRSYLLHIPKSSVNEIVAATTTLRQNLSTIRPGDPLLTFENRVIFGDQCRIYAPVYQLPPPNRSYLLHIPKSSVNEIVAATTTLRQGYLRVINPWTAKYERSIQLLPPSTVLLQNSTTSFSSSILAAILRRWSKELVPLGIAGPSCSVAPETILSFLKEKSEGQTVHSSAGSVVVSVADEGRTLVIIPLATLKAK</sequence>
<dbReference type="EMBL" id="KL596678">
    <property type="protein sequence ID" value="KER29436.1"/>
    <property type="molecule type" value="Genomic_DNA"/>
</dbReference>
<dbReference type="GO" id="GO:0005789">
    <property type="term" value="C:endoplasmic reticulum membrane"/>
    <property type="evidence" value="ECO:0007669"/>
    <property type="project" value="UniProtKB-SubCell"/>
</dbReference>
<accession>A0A074ZQM2</accession>
<evidence type="ECO:0000256" key="11">
    <source>
        <dbReference type="ARBA" id="ARBA00022989"/>
    </source>
</evidence>
<dbReference type="InterPro" id="IPR000731">
    <property type="entry name" value="SSD"/>
</dbReference>
<dbReference type="CTD" id="20318091"/>
<keyword evidence="15 21" id="KW-0472">Membrane</keyword>
<proteinExistence type="inferred from homology"/>
<keyword evidence="8 21" id="KW-0812">Transmembrane</keyword>
<dbReference type="InterPro" id="IPR036322">
    <property type="entry name" value="WD40_repeat_dom_sf"/>
</dbReference>
<feature type="transmembrane region" description="Helical" evidence="21">
    <location>
        <begin position="424"/>
        <end position="448"/>
    </location>
</feature>
<dbReference type="GO" id="GO:0000139">
    <property type="term" value="C:Golgi membrane"/>
    <property type="evidence" value="ECO:0007669"/>
    <property type="project" value="UniProtKB-SubCell"/>
</dbReference>
<dbReference type="RefSeq" id="XP_009166769.1">
    <property type="nucleotide sequence ID" value="XM_009168505.1"/>
</dbReference>